<dbReference type="AlphaFoldDB" id="A0A9X0D9P3"/>
<keyword evidence="2" id="KW-1185">Reference proteome</keyword>
<organism evidence="1 2">
    <name type="scientific">Desmophyllum pertusum</name>
    <dbReference type="NCBI Taxonomy" id="174260"/>
    <lineage>
        <taxon>Eukaryota</taxon>
        <taxon>Metazoa</taxon>
        <taxon>Cnidaria</taxon>
        <taxon>Anthozoa</taxon>
        <taxon>Hexacorallia</taxon>
        <taxon>Scleractinia</taxon>
        <taxon>Caryophylliina</taxon>
        <taxon>Caryophylliidae</taxon>
        <taxon>Desmophyllum</taxon>
    </lineage>
</organism>
<gene>
    <name evidence="1" type="ORF">OS493_022321</name>
</gene>
<evidence type="ECO:0000313" key="1">
    <source>
        <dbReference type="EMBL" id="KAJ7390763.1"/>
    </source>
</evidence>
<accession>A0A9X0D9P3</accession>
<protein>
    <submittedName>
        <fullName evidence="1">Uncharacterized protein</fullName>
    </submittedName>
</protein>
<comment type="caution">
    <text evidence="1">The sequence shown here is derived from an EMBL/GenBank/DDBJ whole genome shotgun (WGS) entry which is preliminary data.</text>
</comment>
<sequence>MMDLFSKCRTLRRRFKKHNLTTEAASNYGAFDWDESVFSESYSKTKSQDGCNETTPREHKSKRAHSFTAATCGTWRDINNNNFYSSKDSICNTDDIASETAKEFTNEMKLKITSLLNCLYADEFVEDTFLLEVILILFTSEKRLELQENSKDANEQKKNAQELQKWIDIMTEKIHGGESETVIARQGRIPVL</sequence>
<dbReference type="EMBL" id="MU825411">
    <property type="protein sequence ID" value="KAJ7390763.1"/>
    <property type="molecule type" value="Genomic_DNA"/>
</dbReference>
<dbReference type="Proteomes" id="UP001163046">
    <property type="component" value="Unassembled WGS sequence"/>
</dbReference>
<reference evidence="1" key="1">
    <citation type="submission" date="2023-01" db="EMBL/GenBank/DDBJ databases">
        <title>Genome assembly of the deep-sea coral Lophelia pertusa.</title>
        <authorList>
            <person name="Herrera S."/>
            <person name="Cordes E."/>
        </authorList>
    </citation>
    <scope>NUCLEOTIDE SEQUENCE</scope>
    <source>
        <strain evidence="1">USNM1676648</strain>
        <tissue evidence="1">Polyp</tissue>
    </source>
</reference>
<evidence type="ECO:0000313" key="2">
    <source>
        <dbReference type="Proteomes" id="UP001163046"/>
    </source>
</evidence>
<name>A0A9X0D9P3_9CNID</name>
<proteinExistence type="predicted"/>